<dbReference type="PANTHER" id="PTHR34034:SF2">
    <property type="entry name" value="PROTEIN FAM180A"/>
    <property type="match status" value="1"/>
</dbReference>
<keyword evidence="3" id="KW-1185">Reference proteome</keyword>
<keyword evidence="1" id="KW-0732">Signal</keyword>
<organism evidence="2 3">
    <name type="scientific">Pleurodeles waltl</name>
    <name type="common">Iberian ribbed newt</name>
    <dbReference type="NCBI Taxonomy" id="8319"/>
    <lineage>
        <taxon>Eukaryota</taxon>
        <taxon>Metazoa</taxon>
        <taxon>Chordata</taxon>
        <taxon>Craniata</taxon>
        <taxon>Vertebrata</taxon>
        <taxon>Euteleostomi</taxon>
        <taxon>Amphibia</taxon>
        <taxon>Batrachia</taxon>
        <taxon>Caudata</taxon>
        <taxon>Salamandroidea</taxon>
        <taxon>Salamandridae</taxon>
        <taxon>Pleurodelinae</taxon>
        <taxon>Pleurodeles</taxon>
    </lineage>
</organism>
<comment type="caution">
    <text evidence="2">The sequence shown here is derived from an EMBL/GenBank/DDBJ whole genome shotgun (WGS) entry which is preliminary data.</text>
</comment>
<evidence type="ECO:0000256" key="1">
    <source>
        <dbReference type="SAM" id="SignalP"/>
    </source>
</evidence>
<sequence>MRLQALLLLAFYYGAEAGVSSKWTRAPLFPAAQRVRRSSAAALNPVLQTSLDDVDLLYQFLLTGLNIGSDLHVHIRDAELSSLRKAVTFDVICNDVIPKSITEVRRLGARLSEVHGALKKEDFERTLLTMAYTAYRASNSRTQHQKEAWATSVTSLFQALKRDLMFPSSKEPSS</sequence>
<protein>
    <recommendedName>
        <fullName evidence="4">Protein FAM180A</fullName>
    </recommendedName>
</protein>
<dbReference type="EMBL" id="JANPWB010000008">
    <property type="protein sequence ID" value="KAJ1166438.1"/>
    <property type="molecule type" value="Genomic_DNA"/>
</dbReference>
<dbReference type="Proteomes" id="UP001066276">
    <property type="component" value="Chromosome 4_2"/>
</dbReference>
<name>A0AAV7SQQ2_PLEWA</name>
<dbReference type="Pfam" id="PF15173">
    <property type="entry name" value="FAM180"/>
    <property type="match status" value="1"/>
</dbReference>
<evidence type="ECO:0000313" key="3">
    <source>
        <dbReference type="Proteomes" id="UP001066276"/>
    </source>
</evidence>
<accession>A0AAV7SQQ2</accession>
<evidence type="ECO:0000313" key="2">
    <source>
        <dbReference type="EMBL" id="KAJ1166438.1"/>
    </source>
</evidence>
<proteinExistence type="predicted"/>
<dbReference type="AlphaFoldDB" id="A0AAV7SQQ2"/>
<evidence type="ECO:0008006" key="4">
    <source>
        <dbReference type="Google" id="ProtNLM"/>
    </source>
</evidence>
<feature type="signal peptide" evidence="1">
    <location>
        <begin position="1"/>
        <end position="17"/>
    </location>
</feature>
<feature type="chain" id="PRO_5043619597" description="Protein FAM180A" evidence="1">
    <location>
        <begin position="18"/>
        <end position="174"/>
    </location>
</feature>
<reference evidence="2" key="1">
    <citation type="journal article" date="2022" name="bioRxiv">
        <title>Sequencing and chromosome-scale assembly of the giantPleurodeles waltlgenome.</title>
        <authorList>
            <person name="Brown T."/>
            <person name="Elewa A."/>
            <person name="Iarovenko S."/>
            <person name="Subramanian E."/>
            <person name="Araus A.J."/>
            <person name="Petzold A."/>
            <person name="Susuki M."/>
            <person name="Suzuki K.-i.T."/>
            <person name="Hayashi T."/>
            <person name="Toyoda A."/>
            <person name="Oliveira C."/>
            <person name="Osipova E."/>
            <person name="Leigh N.D."/>
            <person name="Simon A."/>
            <person name="Yun M.H."/>
        </authorList>
    </citation>
    <scope>NUCLEOTIDE SEQUENCE</scope>
    <source>
        <strain evidence="2">20211129_DDA</strain>
        <tissue evidence="2">Liver</tissue>
    </source>
</reference>
<dbReference type="InterPro" id="IPR029170">
    <property type="entry name" value="FAM180"/>
</dbReference>
<gene>
    <name evidence="2" type="ORF">NDU88_006842</name>
</gene>
<dbReference type="PANTHER" id="PTHR34034">
    <property type="entry name" value="PROTEIN FAM180A-RELATED"/>
    <property type="match status" value="1"/>
</dbReference>